<accession>A0A517VMP7</accession>
<name>A0A517VMP7_9PLAN</name>
<dbReference type="AlphaFoldDB" id="A0A517VMP7"/>
<organism evidence="1 2">
    <name type="scientific">Gimesia algae</name>
    <dbReference type="NCBI Taxonomy" id="2527971"/>
    <lineage>
        <taxon>Bacteria</taxon>
        <taxon>Pseudomonadati</taxon>
        <taxon>Planctomycetota</taxon>
        <taxon>Planctomycetia</taxon>
        <taxon>Planctomycetales</taxon>
        <taxon>Planctomycetaceae</taxon>
        <taxon>Gimesia</taxon>
    </lineage>
</organism>
<dbReference type="KEGG" id="gax:Pan161_59500"/>
<reference evidence="1 2" key="1">
    <citation type="submission" date="2019-02" db="EMBL/GenBank/DDBJ databases">
        <title>Deep-cultivation of Planctomycetes and their phenomic and genomic characterization uncovers novel biology.</title>
        <authorList>
            <person name="Wiegand S."/>
            <person name="Jogler M."/>
            <person name="Boedeker C."/>
            <person name="Pinto D."/>
            <person name="Vollmers J."/>
            <person name="Rivas-Marin E."/>
            <person name="Kohn T."/>
            <person name="Peeters S.H."/>
            <person name="Heuer A."/>
            <person name="Rast P."/>
            <person name="Oberbeckmann S."/>
            <person name="Bunk B."/>
            <person name="Jeske O."/>
            <person name="Meyerdierks A."/>
            <person name="Storesund J.E."/>
            <person name="Kallscheuer N."/>
            <person name="Luecker S."/>
            <person name="Lage O.M."/>
            <person name="Pohl T."/>
            <person name="Merkel B.J."/>
            <person name="Hornburger P."/>
            <person name="Mueller R.-W."/>
            <person name="Bruemmer F."/>
            <person name="Labrenz M."/>
            <person name="Spormann A.M."/>
            <person name="Op den Camp H."/>
            <person name="Overmann J."/>
            <person name="Amann R."/>
            <person name="Jetten M.S.M."/>
            <person name="Mascher T."/>
            <person name="Medema M.H."/>
            <person name="Devos D.P."/>
            <person name="Kaster A.-K."/>
            <person name="Ovreas L."/>
            <person name="Rohde M."/>
            <person name="Galperin M.Y."/>
            <person name="Jogler C."/>
        </authorList>
    </citation>
    <scope>NUCLEOTIDE SEQUENCE [LARGE SCALE GENOMIC DNA]</scope>
    <source>
        <strain evidence="1 2">Pan161</strain>
    </source>
</reference>
<evidence type="ECO:0000313" key="2">
    <source>
        <dbReference type="Proteomes" id="UP000316855"/>
    </source>
</evidence>
<evidence type="ECO:0000313" key="1">
    <source>
        <dbReference type="EMBL" id="QDT94255.1"/>
    </source>
</evidence>
<proteinExistence type="predicted"/>
<dbReference type="RefSeq" id="WP_145232171.1">
    <property type="nucleotide sequence ID" value="NZ_CP036343.1"/>
</dbReference>
<sequence length="106" mass="12071">MSDEKQNCIPCIGGPTPGKWEPGEQLYLHVENDHGERFTYHRKSYVLYGNGVYAYVDPETSTEEAAQQAWEAYGEKILSISKDLSSGEIRTRLDDLARVQKISIYQ</sequence>
<gene>
    <name evidence="1" type="ORF">Pan161_59500</name>
</gene>
<keyword evidence="2" id="KW-1185">Reference proteome</keyword>
<protein>
    <submittedName>
        <fullName evidence="1">Uncharacterized protein</fullName>
    </submittedName>
</protein>
<dbReference type="EMBL" id="CP036343">
    <property type="protein sequence ID" value="QDT94255.1"/>
    <property type="molecule type" value="Genomic_DNA"/>
</dbReference>
<dbReference type="Proteomes" id="UP000316855">
    <property type="component" value="Chromosome"/>
</dbReference>
<dbReference type="OrthoDB" id="9775889at2"/>